<keyword evidence="3" id="KW-1185">Reference proteome</keyword>
<feature type="transmembrane region" description="Helical" evidence="1">
    <location>
        <begin position="238"/>
        <end position="260"/>
    </location>
</feature>
<feature type="transmembrane region" description="Helical" evidence="1">
    <location>
        <begin position="164"/>
        <end position="184"/>
    </location>
</feature>
<keyword evidence="1" id="KW-1133">Transmembrane helix</keyword>
<reference evidence="2 3" key="1">
    <citation type="submission" date="2019-10" db="EMBL/GenBank/DDBJ databases">
        <authorList>
            <person name="Karimi E."/>
        </authorList>
    </citation>
    <scope>NUCLEOTIDE SEQUENCE [LARGE SCALE GENOMIC DNA]</scope>
    <source>
        <strain evidence="2">Exiguobacterium sp. 9Y</strain>
    </source>
</reference>
<dbReference type="Proteomes" id="UP000439752">
    <property type="component" value="Unassembled WGS sequence"/>
</dbReference>
<feature type="transmembrane region" description="Helical" evidence="1">
    <location>
        <begin position="76"/>
        <end position="98"/>
    </location>
</feature>
<evidence type="ECO:0000313" key="3">
    <source>
        <dbReference type="Proteomes" id="UP000439752"/>
    </source>
</evidence>
<sequence length="267" mass="29611">MSVVVWSLLKQNVKPIVAYSLGTSLYLWLLAALYPSMMKTGLLEAKLEALPKEVLQAFQYDKVTFNNLLDLLGGNYYGLIFQVIATFYMLSLAARLLARPIDNGELILYLAAPITRIQYTAAALIVMLIASTCLILLNGLVLLMADWTMSGISIDGMTLLRLQVNALFLLYAIASFTLFIATLFDDERRAFSVAAGVLVLSIVLTIGAGLSEKTDWMRYGSIFSLFDTGRLLAGTEHLLLHLILLVLICLMFSSFAFISFRKRNLSI</sequence>
<keyword evidence="1" id="KW-0812">Transmembrane</keyword>
<accession>A0A653I835</accession>
<dbReference type="PANTHER" id="PTHR37305">
    <property type="entry name" value="INTEGRAL MEMBRANE PROTEIN-RELATED"/>
    <property type="match status" value="1"/>
</dbReference>
<dbReference type="PANTHER" id="PTHR37305:SF2">
    <property type="entry name" value="BACITRACIN TRANSPORT PERMEASE PROTEIN BCRB"/>
    <property type="match status" value="1"/>
</dbReference>
<gene>
    <name evidence="2" type="ORF">EXIGUO9Y_230051</name>
</gene>
<dbReference type="AlphaFoldDB" id="A0A653I835"/>
<dbReference type="GO" id="GO:0005886">
    <property type="term" value="C:plasma membrane"/>
    <property type="evidence" value="ECO:0007669"/>
    <property type="project" value="UniProtKB-SubCell"/>
</dbReference>
<organism evidence="2 3">
    <name type="scientific">Exiguobacterium oxidotolerans</name>
    <dbReference type="NCBI Taxonomy" id="223958"/>
    <lineage>
        <taxon>Bacteria</taxon>
        <taxon>Bacillati</taxon>
        <taxon>Bacillota</taxon>
        <taxon>Bacilli</taxon>
        <taxon>Bacillales</taxon>
        <taxon>Bacillales Family XII. Incertae Sedis</taxon>
        <taxon>Exiguobacterium</taxon>
    </lineage>
</organism>
<evidence type="ECO:0000256" key="1">
    <source>
        <dbReference type="SAM" id="Phobius"/>
    </source>
</evidence>
<dbReference type="GO" id="GO:0140359">
    <property type="term" value="F:ABC-type transporter activity"/>
    <property type="evidence" value="ECO:0007669"/>
    <property type="project" value="InterPro"/>
</dbReference>
<dbReference type="EMBL" id="CABWKQ010000016">
    <property type="protein sequence ID" value="VWX35272.1"/>
    <property type="molecule type" value="Genomic_DNA"/>
</dbReference>
<keyword evidence="1" id="KW-0472">Membrane</keyword>
<name>A0A653I835_9BACL</name>
<feature type="transmembrane region" description="Helical" evidence="1">
    <location>
        <begin position="191"/>
        <end position="210"/>
    </location>
</feature>
<feature type="transmembrane region" description="Helical" evidence="1">
    <location>
        <begin position="16"/>
        <end position="34"/>
    </location>
</feature>
<evidence type="ECO:0000313" key="2">
    <source>
        <dbReference type="EMBL" id="VWX35272.1"/>
    </source>
</evidence>
<feature type="transmembrane region" description="Helical" evidence="1">
    <location>
        <begin position="119"/>
        <end position="144"/>
    </location>
</feature>
<protein>
    <submittedName>
        <fullName evidence="2">ABC transporter permease</fullName>
    </submittedName>
</protein>
<proteinExistence type="predicted"/>
<dbReference type="RefSeq" id="WP_029332102.1">
    <property type="nucleotide sequence ID" value="NZ_LR732312.1"/>
</dbReference>